<feature type="compositionally biased region" description="Polar residues" evidence="1">
    <location>
        <begin position="130"/>
        <end position="143"/>
    </location>
</feature>
<accession>A0A1E3QY55</accession>
<sequence>MHGLMRQLYYSEFKVRFSVPGWLPSEVYLYKDDALSPRIFYTQTPYLTCILLSYQYHQPKSLHRIILLSETTISSKLVKFYLYAMGFRFLVRKKKNDTSKPDGKQIDLTSKSTAVLSTNHPSSKDKQSTHKVVSSEMSSTRKAVSSAVPLPSGSAHPYASLLTSSHDTAPTVRVQHGSPQVPSLTGLATSVRMTSDGSYTNTPLLQLPEPELLDNEDPCPVVPQSPKETYPFPFKVVRVSPSTQKSYCSVQDSRHSQTFSSRSSISSASTVSLYDKYSAGSPAPFCTHKHRQMNSSEESETNALNHEITFKVTPQRKPPSTNQKTTCLQNLQITIPSKESYQFPEKTYPKYLMDDTVDTIDTIELDRSFLRTPDTSSARVYQTETNHFHIVTRPREAKRGSNLSLLTDGKPTTDLTPTEKFERIRSLYYHQKFLSQADKIQCNVRPTRKVVRILKSETSLHFSKLVGPSSPRYDNFASSESLVV</sequence>
<evidence type="ECO:0000313" key="2">
    <source>
        <dbReference type="EMBL" id="ODQ82551.1"/>
    </source>
</evidence>
<evidence type="ECO:0000313" key="3">
    <source>
        <dbReference type="Proteomes" id="UP000094336"/>
    </source>
</evidence>
<name>A0A1E3QY55_9ASCO</name>
<dbReference type="AlphaFoldDB" id="A0A1E3QY55"/>
<evidence type="ECO:0000256" key="1">
    <source>
        <dbReference type="SAM" id="MobiDB-lite"/>
    </source>
</evidence>
<protein>
    <submittedName>
        <fullName evidence="2">Uncharacterized protein</fullName>
    </submittedName>
</protein>
<gene>
    <name evidence="2" type="ORF">BABINDRAFT_159115</name>
</gene>
<feature type="compositionally biased region" description="Basic and acidic residues" evidence="1">
    <location>
        <begin position="96"/>
        <end position="105"/>
    </location>
</feature>
<keyword evidence="3" id="KW-1185">Reference proteome</keyword>
<dbReference type="EMBL" id="KV454426">
    <property type="protein sequence ID" value="ODQ82551.1"/>
    <property type="molecule type" value="Genomic_DNA"/>
</dbReference>
<proteinExistence type="predicted"/>
<reference evidence="3" key="1">
    <citation type="submission" date="2016-05" db="EMBL/GenBank/DDBJ databases">
        <title>Comparative genomics of biotechnologically important yeasts.</title>
        <authorList>
            <consortium name="DOE Joint Genome Institute"/>
            <person name="Riley R."/>
            <person name="Haridas S."/>
            <person name="Wolfe K.H."/>
            <person name="Lopes M.R."/>
            <person name="Hittinger C.T."/>
            <person name="Goker M."/>
            <person name="Salamov A."/>
            <person name="Wisecaver J."/>
            <person name="Long T.M."/>
            <person name="Aerts A.L."/>
            <person name="Barry K."/>
            <person name="Choi C."/>
            <person name="Clum A."/>
            <person name="Coughlan A.Y."/>
            <person name="Deshpande S."/>
            <person name="Douglass A.P."/>
            <person name="Hanson S.J."/>
            <person name="Klenk H.-P."/>
            <person name="Labutti K."/>
            <person name="Lapidus A."/>
            <person name="Lindquist E."/>
            <person name="Lipzen A."/>
            <person name="Meier-Kolthoff J.P."/>
            <person name="Ohm R.A."/>
            <person name="Otillar R.P."/>
            <person name="Pangilinan J."/>
            <person name="Peng Y."/>
            <person name="Rokas A."/>
            <person name="Rosa C.A."/>
            <person name="Scheuner C."/>
            <person name="Sibirny A.A."/>
            <person name="Slot J.C."/>
            <person name="Stielow J.B."/>
            <person name="Sun H."/>
            <person name="Kurtzman C.P."/>
            <person name="Blackwell M."/>
            <person name="Grigoriev I.V."/>
            <person name="Jeffries T.W."/>
        </authorList>
    </citation>
    <scope>NUCLEOTIDE SEQUENCE [LARGE SCALE GENOMIC DNA]</scope>
    <source>
        <strain evidence="3">NRRL Y-12698</strain>
    </source>
</reference>
<dbReference type="GeneID" id="30145324"/>
<feature type="region of interest" description="Disordered" evidence="1">
    <location>
        <begin position="96"/>
        <end position="151"/>
    </location>
</feature>
<feature type="compositionally biased region" description="Polar residues" evidence="1">
    <location>
        <begin position="107"/>
        <end position="121"/>
    </location>
</feature>
<dbReference type="RefSeq" id="XP_018987879.1">
    <property type="nucleotide sequence ID" value="XM_019127471.1"/>
</dbReference>
<organism evidence="2 3">
    <name type="scientific">Babjeviella inositovora NRRL Y-12698</name>
    <dbReference type="NCBI Taxonomy" id="984486"/>
    <lineage>
        <taxon>Eukaryota</taxon>
        <taxon>Fungi</taxon>
        <taxon>Dikarya</taxon>
        <taxon>Ascomycota</taxon>
        <taxon>Saccharomycotina</taxon>
        <taxon>Pichiomycetes</taxon>
        <taxon>Serinales incertae sedis</taxon>
        <taxon>Babjeviella</taxon>
    </lineage>
</organism>
<dbReference type="Proteomes" id="UP000094336">
    <property type="component" value="Unassembled WGS sequence"/>
</dbReference>